<evidence type="ECO:0000256" key="5">
    <source>
        <dbReference type="SAM" id="Phobius"/>
    </source>
</evidence>
<evidence type="ECO:0000256" key="3">
    <source>
        <dbReference type="ARBA" id="ARBA00022801"/>
    </source>
</evidence>
<dbReference type="CDD" id="cd16891">
    <property type="entry name" value="CwlT-like"/>
    <property type="match status" value="1"/>
</dbReference>
<comment type="similarity">
    <text evidence="1">Belongs to the peptidase C40 family.</text>
</comment>
<dbReference type="GO" id="GO:0006508">
    <property type="term" value="P:proteolysis"/>
    <property type="evidence" value="ECO:0007669"/>
    <property type="project" value="UniProtKB-KW"/>
</dbReference>
<accession>A0A6M6E7X3</accession>
<evidence type="ECO:0000259" key="6">
    <source>
        <dbReference type="PROSITE" id="PS51935"/>
    </source>
</evidence>
<dbReference type="PROSITE" id="PS51935">
    <property type="entry name" value="NLPC_P60"/>
    <property type="match status" value="1"/>
</dbReference>
<dbReference type="SUPFAM" id="SSF53955">
    <property type="entry name" value="Lysozyme-like"/>
    <property type="match status" value="1"/>
</dbReference>
<keyword evidence="7" id="KW-0614">Plasmid</keyword>
<dbReference type="InterPro" id="IPR000064">
    <property type="entry name" value="NLP_P60_dom"/>
</dbReference>
<dbReference type="RefSeq" id="WP_171779217.1">
    <property type="nucleotide sequence ID" value="NZ_CP045275.1"/>
</dbReference>
<dbReference type="Pfam" id="PF00877">
    <property type="entry name" value="NLPC_P60"/>
    <property type="match status" value="1"/>
</dbReference>
<name>A0A6M6E7X3_PRIMG</name>
<evidence type="ECO:0000313" key="8">
    <source>
        <dbReference type="Proteomes" id="UP000501076"/>
    </source>
</evidence>
<feature type="domain" description="NlpC/P60" evidence="6">
    <location>
        <begin position="238"/>
        <end position="370"/>
    </location>
</feature>
<dbReference type="Proteomes" id="UP000501076">
    <property type="component" value="Plasmid pFDU301C"/>
</dbReference>
<dbReference type="PANTHER" id="PTHR47053">
    <property type="entry name" value="MUREIN DD-ENDOPEPTIDASE MEPH-RELATED"/>
    <property type="match status" value="1"/>
</dbReference>
<dbReference type="InterPro" id="IPR051202">
    <property type="entry name" value="Peptidase_C40"/>
</dbReference>
<geneLocation type="plasmid" evidence="8">
    <name>pfdu301c</name>
</geneLocation>
<keyword evidence="5" id="KW-1133">Transmembrane helix</keyword>
<dbReference type="Gene3D" id="1.10.530.10">
    <property type="match status" value="1"/>
</dbReference>
<evidence type="ECO:0000313" key="7">
    <source>
        <dbReference type="EMBL" id="QJX81239.1"/>
    </source>
</evidence>
<evidence type="ECO:0000256" key="1">
    <source>
        <dbReference type="ARBA" id="ARBA00007074"/>
    </source>
</evidence>
<organism evidence="7 8">
    <name type="scientific">Priestia megaterium</name>
    <name type="common">Bacillus megaterium</name>
    <dbReference type="NCBI Taxonomy" id="1404"/>
    <lineage>
        <taxon>Bacteria</taxon>
        <taxon>Bacillati</taxon>
        <taxon>Bacillota</taxon>
        <taxon>Bacilli</taxon>
        <taxon>Bacillales</taxon>
        <taxon>Bacillaceae</taxon>
        <taxon>Priestia</taxon>
    </lineage>
</organism>
<sequence>MHIVLQLIPKKYLIGGTLILLGLSGLLIMSTIVAITGEFEKDSQQSEVTEIEGGGIGAGTANVSPEVMRYQPLLEKYAQKHGLDASYVPIMMALMMQESGGRGNDPMQSSESKCGSVGCIQNPEASIDQGVKHFKDVLEKAKYDLKLCLQSYNFGGGFINYVMKNGGKYTKELAISFSQLQYQKVKHTGNYHCIRPEAIPYSACYGDFMYVDAVLKYYTGTITADGKPAAPASGGSGGKSGVKVIDAGKTLIGKTRYVFGGGRSQSDINAGRFDCSSFVRWAFEQVGMNVGPMSGVTTDTLKTQGQAINPKDMKPGDVVFFDTYKIDGHVGIYVGNNQFLGCQGKTGVAIASMAKGTYFGERFNGRVKRF</sequence>
<evidence type="ECO:0000256" key="4">
    <source>
        <dbReference type="ARBA" id="ARBA00022807"/>
    </source>
</evidence>
<dbReference type="PANTHER" id="PTHR47053:SF5">
    <property type="entry name" value="BIFUNCTIONAL MURAMIDASE_DL-ENDOPEPTIDASE CWLT"/>
    <property type="match status" value="1"/>
</dbReference>
<keyword evidence="4" id="KW-0788">Thiol protease</keyword>
<protein>
    <recommendedName>
        <fullName evidence="6">NlpC/P60 domain-containing protein</fullName>
    </recommendedName>
</protein>
<dbReference type="SUPFAM" id="SSF54001">
    <property type="entry name" value="Cysteine proteinases"/>
    <property type="match status" value="1"/>
</dbReference>
<dbReference type="AlphaFoldDB" id="A0A6M6E7X3"/>
<dbReference type="InterPro" id="IPR047194">
    <property type="entry name" value="CwlT-like_lysozyme"/>
</dbReference>
<keyword evidence="5" id="KW-0812">Transmembrane</keyword>
<proteinExistence type="inferred from homology"/>
<reference evidence="7 8" key="1">
    <citation type="submission" date="2019-10" db="EMBL/GenBank/DDBJ databases">
        <title>Complete genome sequences for adaption low water activity.</title>
        <authorList>
            <person name="Zhao L."/>
            <person name="Zhong J."/>
        </authorList>
    </citation>
    <scope>NUCLEOTIDE SEQUENCE [LARGE SCALE GENOMIC DNA]</scope>
    <source>
        <strain evidence="7 8">FDU301</strain>
        <plasmid evidence="8">pfdu301c</plasmid>
    </source>
</reference>
<evidence type="ECO:0000256" key="2">
    <source>
        <dbReference type="ARBA" id="ARBA00022670"/>
    </source>
</evidence>
<dbReference type="GO" id="GO:0008234">
    <property type="term" value="F:cysteine-type peptidase activity"/>
    <property type="evidence" value="ECO:0007669"/>
    <property type="project" value="UniProtKB-KW"/>
</dbReference>
<dbReference type="InterPro" id="IPR023346">
    <property type="entry name" value="Lysozyme-like_dom_sf"/>
</dbReference>
<feature type="transmembrane region" description="Helical" evidence="5">
    <location>
        <begin position="12"/>
        <end position="35"/>
    </location>
</feature>
<dbReference type="InterPro" id="IPR038765">
    <property type="entry name" value="Papain-like_cys_pep_sf"/>
</dbReference>
<gene>
    <name evidence="7" type="ORF">FDZ14_34610</name>
</gene>
<dbReference type="Pfam" id="PF13702">
    <property type="entry name" value="Lysozyme_like"/>
    <property type="match status" value="1"/>
</dbReference>
<dbReference type="EMBL" id="CP045275">
    <property type="protein sequence ID" value="QJX81239.1"/>
    <property type="molecule type" value="Genomic_DNA"/>
</dbReference>
<dbReference type="Gene3D" id="3.90.1720.10">
    <property type="entry name" value="endopeptidase domain like (from Nostoc punctiforme)"/>
    <property type="match status" value="1"/>
</dbReference>
<keyword evidence="2" id="KW-0645">Protease</keyword>
<keyword evidence="5" id="KW-0472">Membrane</keyword>
<keyword evidence="3" id="KW-0378">Hydrolase</keyword>